<dbReference type="GO" id="GO:0004355">
    <property type="term" value="F:glutamate synthase (NADPH) activity"/>
    <property type="evidence" value="ECO:0007669"/>
    <property type="project" value="UniProtKB-EC"/>
</dbReference>
<organism evidence="7 8">
    <name type="scientific">Catenisphaera adipataccumulans</name>
    <dbReference type="NCBI Taxonomy" id="700500"/>
    <lineage>
        <taxon>Bacteria</taxon>
        <taxon>Bacillati</taxon>
        <taxon>Bacillota</taxon>
        <taxon>Erysipelotrichia</taxon>
        <taxon>Erysipelotrichales</taxon>
        <taxon>Erysipelotrichaceae</taxon>
        <taxon>Catenisphaera</taxon>
    </lineage>
</organism>
<dbReference type="SUPFAM" id="SSF51971">
    <property type="entry name" value="Nucleotide-binding domain"/>
    <property type="match status" value="2"/>
</dbReference>
<comment type="pathway">
    <text evidence="4">Amino-acid biosynthesis.</text>
</comment>
<dbReference type="GO" id="GO:0006537">
    <property type="term" value="P:glutamate biosynthetic process"/>
    <property type="evidence" value="ECO:0007669"/>
    <property type="project" value="UniProtKB-KW"/>
</dbReference>
<sequence length="481" mass="54186">MGKPTGFLEYERNENTWKSPSDRIQDFEEFKLPHDAEERRKQAARCMNCGVPFCQSALELNRMVTGCPLHNLVPEWNDAIYKNHLKEAYERLSKTNPYPEFTGRVCPALCEKACLNGYDGQSVTIHDDELFIIETAYANGWVKPVLPQIHTDKRIAIIGSGPSGLAAAHDLNQRGHHVTVFERENRPGGLLMYGIPNMKLNKKYIKRRIEILEAEGVEFKTNVNVGQDLSEKQLKKDYDVILLCTGSKKARDLNAKNRNIRGIYFAVDYLTQMTKHLLDDTDYINAKDKNVIIVGGGDTGNDCTGTAIRQGCASVTQLEMMPKAPDTRAADNPWPEWPKVCKTDYGQQESIFRFGKDPRIYETTIKEFISKDNQLTAVKTVKVGFKDGKLQEVAGSEQTLPCDLLLIAAGFVGIEDYVQKAFQLETTPRNTIVTHQYQTADEQVFAAGDARRGQSLVVWAIHEGKEAAKAIDRWLMGYTNL</sequence>
<dbReference type="GO" id="GO:0016639">
    <property type="term" value="F:oxidoreductase activity, acting on the CH-NH2 group of donors, NAD or NADP as acceptor"/>
    <property type="evidence" value="ECO:0007669"/>
    <property type="project" value="InterPro"/>
</dbReference>
<accession>A0A7W8FXT5</accession>
<keyword evidence="2 7" id="KW-0560">Oxidoreductase</keyword>
<feature type="domain" description="FAD/NAD(P)-binding" evidence="5">
    <location>
        <begin position="386"/>
        <end position="464"/>
    </location>
</feature>
<keyword evidence="8" id="KW-1185">Reference proteome</keyword>
<feature type="domain" description="Dihydroprymidine dehydrogenase" evidence="6">
    <location>
        <begin position="23"/>
        <end position="140"/>
    </location>
</feature>
<dbReference type="InterPro" id="IPR051394">
    <property type="entry name" value="Glutamate_Synthase"/>
</dbReference>
<evidence type="ECO:0000256" key="3">
    <source>
        <dbReference type="ARBA" id="ARBA00023164"/>
    </source>
</evidence>
<dbReference type="GO" id="GO:0016040">
    <property type="term" value="F:glutamate synthase (NADH) activity"/>
    <property type="evidence" value="ECO:0007669"/>
    <property type="project" value="UniProtKB-EC"/>
</dbReference>
<dbReference type="GO" id="GO:0051536">
    <property type="term" value="F:iron-sulfur cluster binding"/>
    <property type="evidence" value="ECO:0007669"/>
    <property type="project" value="InterPro"/>
</dbReference>
<dbReference type="RefSeq" id="WP_183328602.1">
    <property type="nucleotide sequence ID" value="NZ_JACHHK010000004.1"/>
</dbReference>
<dbReference type="NCBIfam" id="TIGR01317">
    <property type="entry name" value="GOGAT_sm_gam"/>
    <property type="match status" value="1"/>
</dbReference>
<dbReference type="PANTHER" id="PTHR43100">
    <property type="entry name" value="GLUTAMATE SYNTHASE [NADPH] SMALL CHAIN"/>
    <property type="match status" value="1"/>
</dbReference>
<comment type="caution">
    <text evidence="7">The sequence shown here is derived from an EMBL/GenBank/DDBJ whole genome shotgun (WGS) entry which is preliminary data.</text>
</comment>
<evidence type="ECO:0000256" key="2">
    <source>
        <dbReference type="ARBA" id="ARBA00023002"/>
    </source>
</evidence>
<name>A0A7W8FXT5_9FIRM</name>
<dbReference type="InterPro" id="IPR006005">
    <property type="entry name" value="Glut_synth_ssu1"/>
</dbReference>
<dbReference type="PRINTS" id="PR00419">
    <property type="entry name" value="ADXRDTASE"/>
</dbReference>
<evidence type="ECO:0000256" key="1">
    <source>
        <dbReference type="ARBA" id="ARBA00022605"/>
    </source>
</evidence>
<dbReference type="Gene3D" id="3.50.50.60">
    <property type="entry name" value="FAD/NAD(P)-binding domain"/>
    <property type="match status" value="2"/>
</dbReference>
<dbReference type="InterPro" id="IPR028261">
    <property type="entry name" value="DPD_II"/>
</dbReference>
<evidence type="ECO:0000259" key="6">
    <source>
        <dbReference type="Pfam" id="PF14691"/>
    </source>
</evidence>
<dbReference type="InterPro" id="IPR023753">
    <property type="entry name" value="FAD/NAD-binding_dom"/>
</dbReference>
<dbReference type="EC" id="1.4.1.14" evidence="7"/>
<feature type="domain" description="FAD/NAD(P)-binding" evidence="5">
    <location>
        <begin position="154"/>
        <end position="324"/>
    </location>
</feature>
<dbReference type="EMBL" id="JACHHK010000004">
    <property type="protein sequence ID" value="MBB5183307.1"/>
    <property type="molecule type" value="Genomic_DNA"/>
</dbReference>
<dbReference type="InterPro" id="IPR036188">
    <property type="entry name" value="FAD/NAD-bd_sf"/>
</dbReference>
<dbReference type="Pfam" id="PF14691">
    <property type="entry name" value="Fer4_20"/>
    <property type="match status" value="1"/>
</dbReference>
<dbReference type="EC" id="1.4.1.13" evidence="7"/>
<evidence type="ECO:0000259" key="5">
    <source>
        <dbReference type="Pfam" id="PF07992"/>
    </source>
</evidence>
<dbReference type="InterPro" id="IPR009051">
    <property type="entry name" value="Helical_ferredxn"/>
</dbReference>
<dbReference type="Pfam" id="PF07992">
    <property type="entry name" value="Pyr_redox_2"/>
    <property type="match status" value="2"/>
</dbReference>
<dbReference type="Gene3D" id="1.10.1060.10">
    <property type="entry name" value="Alpha-helical ferredoxin"/>
    <property type="match status" value="1"/>
</dbReference>
<keyword evidence="3" id="KW-0314">Glutamate biosynthesis</keyword>
<evidence type="ECO:0000256" key="4">
    <source>
        <dbReference type="ARBA" id="ARBA00029440"/>
    </source>
</evidence>
<reference evidence="7 8" key="1">
    <citation type="submission" date="2020-08" db="EMBL/GenBank/DDBJ databases">
        <title>Genomic Encyclopedia of Type Strains, Phase IV (KMG-IV): sequencing the most valuable type-strain genomes for metagenomic binning, comparative biology and taxonomic classification.</title>
        <authorList>
            <person name="Goeker M."/>
        </authorList>
    </citation>
    <scope>NUCLEOTIDE SEQUENCE [LARGE SCALE GENOMIC DNA]</scope>
    <source>
        <strain evidence="7 8">DSM 25799</strain>
    </source>
</reference>
<evidence type="ECO:0000313" key="8">
    <source>
        <dbReference type="Proteomes" id="UP000539953"/>
    </source>
</evidence>
<dbReference type="AlphaFoldDB" id="A0A7W8FXT5"/>
<proteinExistence type="predicted"/>
<protein>
    <submittedName>
        <fullName evidence="7">Glutamate synthase (NADPH/NADH) small chain</fullName>
        <ecNumber evidence="7">1.4.1.13</ecNumber>
        <ecNumber evidence="7">1.4.1.14</ecNumber>
    </submittedName>
</protein>
<dbReference type="Proteomes" id="UP000539953">
    <property type="component" value="Unassembled WGS sequence"/>
</dbReference>
<gene>
    <name evidence="7" type="ORF">HNQ47_001328</name>
</gene>
<dbReference type="SUPFAM" id="SSF46548">
    <property type="entry name" value="alpha-helical ferredoxin"/>
    <property type="match status" value="1"/>
</dbReference>
<evidence type="ECO:0000313" key="7">
    <source>
        <dbReference type="EMBL" id="MBB5183307.1"/>
    </source>
</evidence>
<keyword evidence="1" id="KW-0028">Amino-acid biosynthesis</keyword>